<comment type="caution">
    <text evidence="2">The sequence shown here is derived from an EMBL/GenBank/DDBJ whole genome shotgun (WGS) entry which is preliminary data.</text>
</comment>
<dbReference type="GeneID" id="70294137"/>
<keyword evidence="3" id="KW-1185">Reference proteome</keyword>
<evidence type="ECO:0000256" key="1">
    <source>
        <dbReference type="SAM" id="MobiDB-lite"/>
    </source>
</evidence>
<dbReference type="EMBL" id="MU251250">
    <property type="protein sequence ID" value="KAG9255561.1"/>
    <property type="molecule type" value="Genomic_DNA"/>
</dbReference>
<dbReference type="AlphaFoldDB" id="A0A9P7ZPP1"/>
<dbReference type="Proteomes" id="UP000887229">
    <property type="component" value="Unassembled WGS sequence"/>
</dbReference>
<gene>
    <name evidence="2" type="ORF">F5Z01DRAFT_651535</name>
</gene>
<accession>A0A9P7ZPP1</accession>
<proteinExistence type="predicted"/>
<feature type="region of interest" description="Disordered" evidence="1">
    <location>
        <begin position="16"/>
        <end position="37"/>
    </location>
</feature>
<protein>
    <submittedName>
        <fullName evidence="2">Uncharacterized protein</fullName>
    </submittedName>
</protein>
<sequence length="77" mass="8266">MMAAASILPLVTLARRTTGESSQAKTHDADRPRTAKLRVSTEMVSGVLILAETWGSALLGRHGLPRSMGHAQINKRS</sequence>
<name>A0A9P7ZPP1_9HYPO</name>
<reference evidence="2" key="1">
    <citation type="journal article" date="2021" name="IMA Fungus">
        <title>Genomic characterization of three marine fungi, including Emericellopsis atlantica sp. nov. with signatures of a generalist lifestyle and marine biomass degradation.</title>
        <authorList>
            <person name="Hagestad O.C."/>
            <person name="Hou L."/>
            <person name="Andersen J.H."/>
            <person name="Hansen E.H."/>
            <person name="Altermark B."/>
            <person name="Li C."/>
            <person name="Kuhnert E."/>
            <person name="Cox R.J."/>
            <person name="Crous P.W."/>
            <person name="Spatafora J.W."/>
            <person name="Lail K."/>
            <person name="Amirebrahimi M."/>
            <person name="Lipzen A."/>
            <person name="Pangilinan J."/>
            <person name="Andreopoulos W."/>
            <person name="Hayes R.D."/>
            <person name="Ng V."/>
            <person name="Grigoriev I.V."/>
            <person name="Jackson S.A."/>
            <person name="Sutton T.D.S."/>
            <person name="Dobson A.D.W."/>
            <person name="Rama T."/>
        </authorList>
    </citation>
    <scope>NUCLEOTIDE SEQUENCE</scope>
    <source>
        <strain evidence="2">TS7</strain>
    </source>
</reference>
<organism evidence="2 3">
    <name type="scientific">Emericellopsis atlantica</name>
    <dbReference type="NCBI Taxonomy" id="2614577"/>
    <lineage>
        <taxon>Eukaryota</taxon>
        <taxon>Fungi</taxon>
        <taxon>Dikarya</taxon>
        <taxon>Ascomycota</taxon>
        <taxon>Pezizomycotina</taxon>
        <taxon>Sordariomycetes</taxon>
        <taxon>Hypocreomycetidae</taxon>
        <taxon>Hypocreales</taxon>
        <taxon>Bionectriaceae</taxon>
        <taxon>Emericellopsis</taxon>
    </lineage>
</organism>
<evidence type="ECO:0000313" key="2">
    <source>
        <dbReference type="EMBL" id="KAG9255561.1"/>
    </source>
</evidence>
<evidence type="ECO:0000313" key="3">
    <source>
        <dbReference type="Proteomes" id="UP000887229"/>
    </source>
</evidence>
<dbReference type="RefSeq" id="XP_046119485.1">
    <property type="nucleotide sequence ID" value="XM_046263234.1"/>
</dbReference>